<dbReference type="GO" id="GO:0005886">
    <property type="term" value="C:plasma membrane"/>
    <property type="evidence" value="ECO:0007669"/>
    <property type="project" value="TreeGrafter"/>
</dbReference>
<dbReference type="PANTHER" id="PTHR22625:SF70">
    <property type="entry name" value="PLEXIN A, ISOFORM A"/>
    <property type="match status" value="1"/>
</dbReference>
<keyword evidence="1" id="KW-0812">Transmembrane</keyword>
<dbReference type="Pfam" id="PF20170">
    <property type="entry name" value="Plexin_RBD"/>
    <property type="match status" value="1"/>
</dbReference>
<reference evidence="3 4" key="2">
    <citation type="submission" date="2018-11" db="EMBL/GenBank/DDBJ databases">
        <authorList>
            <consortium name="Pathogen Informatics"/>
        </authorList>
    </citation>
    <scope>NUCLEOTIDE SEQUENCE [LARGE SCALE GENOMIC DNA]</scope>
    <source>
        <strain evidence="3 4">MHpl1</strain>
    </source>
</reference>
<dbReference type="EMBL" id="UZAF01006100">
    <property type="protein sequence ID" value="VDO16096.1"/>
    <property type="molecule type" value="Genomic_DNA"/>
</dbReference>
<proteinExistence type="predicted"/>
<accession>A0A0N4VZD1</accession>
<dbReference type="Proteomes" id="UP000268014">
    <property type="component" value="Unassembled WGS sequence"/>
</dbReference>
<gene>
    <name evidence="3" type="ORF">HPLM_LOCUS2648</name>
</gene>
<dbReference type="InterPro" id="IPR046800">
    <property type="entry name" value="Plexin_RBD"/>
</dbReference>
<keyword evidence="1" id="KW-0472">Membrane</keyword>
<dbReference type="GO" id="GO:0017154">
    <property type="term" value="F:semaphorin receptor activity"/>
    <property type="evidence" value="ECO:0007669"/>
    <property type="project" value="InterPro"/>
</dbReference>
<dbReference type="AlphaFoldDB" id="A0A0N4VZD1"/>
<dbReference type="STRING" id="6290.A0A0N4VZD1"/>
<feature type="domain" description="Plexin cytoplasmic RhoGTPase-binding" evidence="2">
    <location>
        <begin position="24"/>
        <end position="94"/>
    </location>
</feature>
<dbReference type="OrthoDB" id="5829831at2759"/>
<dbReference type="GO" id="GO:0030334">
    <property type="term" value="P:regulation of cell migration"/>
    <property type="evidence" value="ECO:0007669"/>
    <property type="project" value="TreeGrafter"/>
</dbReference>
<dbReference type="GO" id="GO:0002116">
    <property type="term" value="C:semaphorin receptor complex"/>
    <property type="evidence" value="ECO:0007669"/>
    <property type="project" value="TreeGrafter"/>
</dbReference>
<dbReference type="PANTHER" id="PTHR22625">
    <property type="entry name" value="PLEXIN"/>
    <property type="match status" value="1"/>
</dbReference>
<dbReference type="WBParaSite" id="HPLM_0000265301-mRNA-1">
    <property type="protein sequence ID" value="HPLM_0000265301-mRNA-1"/>
    <property type="gene ID" value="HPLM_0000265301"/>
</dbReference>
<evidence type="ECO:0000313" key="4">
    <source>
        <dbReference type="Proteomes" id="UP000268014"/>
    </source>
</evidence>
<name>A0A0N4VZD1_HAEPC</name>
<evidence type="ECO:0000313" key="5">
    <source>
        <dbReference type="WBParaSite" id="HPLM_0000265301-mRNA-1"/>
    </source>
</evidence>
<evidence type="ECO:0000259" key="2">
    <source>
        <dbReference type="Pfam" id="PF20170"/>
    </source>
</evidence>
<sequence length="131" mass="15207">MALAFLGLFHDRRVTCVDGMLLIEVKEKCLDAKYRTVPYSDRPNANDLDLEWRAGINGRIVLQDIDATSRVEPNGWKRLNTLAHYNVPNNAVLMLMARQNSLYNLVSSISTILFFQFFHWFSFLTSFLQYI</sequence>
<keyword evidence="4" id="KW-1185">Reference proteome</keyword>
<protein>
    <submittedName>
        <fullName evidence="5">Plexin_cytopl domain-containing protein</fullName>
    </submittedName>
</protein>
<reference evidence="5" key="1">
    <citation type="submission" date="2017-02" db="UniProtKB">
        <authorList>
            <consortium name="WormBaseParasite"/>
        </authorList>
    </citation>
    <scope>IDENTIFICATION</scope>
</reference>
<evidence type="ECO:0000313" key="3">
    <source>
        <dbReference type="EMBL" id="VDO16096.1"/>
    </source>
</evidence>
<evidence type="ECO:0000256" key="1">
    <source>
        <dbReference type="SAM" id="Phobius"/>
    </source>
</evidence>
<keyword evidence="1" id="KW-1133">Transmembrane helix</keyword>
<dbReference type="Gene3D" id="3.10.20.90">
    <property type="entry name" value="Phosphatidylinositol 3-kinase Catalytic Subunit, Chain A, domain 1"/>
    <property type="match status" value="1"/>
</dbReference>
<organism evidence="5">
    <name type="scientific">Haemonchus placei</name>
    <name type="common">Barber's pole worm</name>
    <dbReference type="NCBI Taxonomy" id="6290"/>
    <lineage>
        <taxon>Eukaryota</taxon>
        <taxon>Metazoa</taxon>
        <taxon>Ecdysozoa</taxon>
        <taxon>Nematoda</taxon>
        <taxon>Chromadorea</taxon>
        <taxon>Rhabditida</taxon>
        <taxon>Rhabditina</taxon>
        <taxon>Rhabditomorpha</taxon>
        <taxon>Strongyloidea</taxon>
        <taxon>Trichostrongylidae</taxon>
        <taxon>Haemonchus</taxon>
    </lineage>
</organism>
<dbReference type="InterPro" id="IPR031148">
    <property type="entry name" value="Plexin"/>
</dbReference>
<feature type="transmembrane region" description="Helical" evidence="1">
    <location>
        <begin position="102"/>
        <end position="121"/>
    </location>
</feature>